<proteinExistence type="predicted"/>
<feature type="chain" id="PRO_5036275207" evidence="1">
    <location>
        <begin position="25"/>
        <end position="61"/>
    </location>
</feature>
<dbReference type="EMBL" id="RCML01001704">
    <property type="protein sequence ID" value="KAG2960865.1"/>
    <property type="molecule type" value="Genomic_DNA"/>
</dbReference>
<protein>
    <submittedName>
        <fullName evidence="3">Uncharacterized protein</fullName>
    </submittedName>
</protein>
<dbReference type="Proteomes" id="UP000760860">
    <property type="component" value="Unassembled WGS sequence"/>
</dbReference>
<keyword evidence="1" id="KW-0732">Signal</keyword>
<evidence type="ECO:0000313" key="4">
    <source>
        <dbReference type="EMBL" id="KAG3214384.1"/>
    </source>
</evidence>
<sequence length="61" mass="6464">MSFKRLPVSSLALVVRLGVAGVLRREVADEVGVARSRRLLANLAALLSGELTVATVCEEEA</sequence>
<evidence type="ECO:0000313" key="3">
    <source>
        <dbReference type="EMBL" id="KAG2960865.1"/>
    </source>
</evidence>
<evidence type="ECO:0000313" key="5">
    <source>
        <dbReference type="Proteomes" id="UP000697107"/>
    </source>
</evidence>
<dbReference type="AlphaFoldDB" id="A0A8T1ESN6"/>
<organism evidence="3 5">
    <name type="scientific">Phytophthora cactorum</name>
    <dbReference type="NCBI Taxonomy" id="29920"/>
    <lineage>
        <taxon>Eukaryota</taxon>
        <taxon>Sar</taxon>
        <taxon>Stramenopiles</taxon>
        <taxon>Oomycota</taxon>
        <taxon>Peronosporomycetes</taxon>
        <taxon>Peronosporales</taxon>
        <taxon>Peronosporaceae</taxon>
        <taxon>Phytophthora</taxon>
    </lineage>
</organism>
<dbReference type="EMBL" id="RCMV01000643">
    <property type="protein sequence ID" value="KAG3214384.1"/>
    <property type="molecule type" value="Genomic_DNA"/>
</dbReference>
<evidence type="ECO:0000313" key="2">
    <source>
        <dbReference type="EMBL" id="KAG2917415.1"/>
    </source>
</evidence>
<dbReference type="Proteomes" id="UP000736787">
    <property type="component" value="Unassembled WGS sequence"/>
</dbReference>
<gene>
    <name evidence="2" type="ORF">PC117_g17451</name>
    <name evidence="3" type="ORF">PC118_g22279</name>
    <name evidence="4" type="ORF">PC129_g14702</name>
</gene>
<dbReference type="Proteomes" id="UP000697107">
    <property type="component" value="Unassembled WGS sequence"/>
</dbReference>
<name>A0A8T1ESN6_9STRA</name>
<evidence type="ECO:0000256" key="1">
    <source>
        <dbReference type="SAM" id="SignalP"/>
    </source>
</evidence>
<reference evidence="3" key="1">
    <citation type="submission" date="2018-10" db="EMBL/GenBank/DDBJ databases">
        <title>Effector identification in a new, highly contiguous assembly of the strawberry crown rot pathogen Phytophthora cactorum.</title>
        <authorList>
            <person name="Armitage A.D."/>
            <person name="Nellist C.F."/>
            <person name="Bates H."/>
            <person name="Vickerstaff R.J."/>
            <person name="Harrison R.J."/>
        </authorList>
    </citation>
    <scope>NUCLEOTIDE SEQUENCE</scope>
    <source>
        <strain evidence="2">4040</strain>
        <strain evidence="3">P415</strain>
        <strain evidence="4">P421</strain>
    </source>
</reference>
<comment type="caution">
    <text evidence="3">The sequence shown here is derived from an EMBL/GenBank/DDBJ whole genome shotgun (WGS) entry which is preliminary data.</text>
</comment>
<dbReference type="EMBL" id="RCMK01000658">
    <property type="protein sequence ID" value="KAG2917415.1"/>
    <property type="molecule type" value="Genomic_DNA"/>
</dbReference>
<feature type="signal peptide" evidence="1">
    <location>
        <begin position="1"/>
        <end position="24"/>
    </location>
</feature>
<accession>A0A8T1ESN6</accession>